<gene>
    <name evidence="13" type="ORF">DM860_004515</name>
</gene>
<dbReference type="GO" id="GO:0061630">
    <property type="term" value="F:ubiquitin protein ligase activity"/>
    <property type="evidence" value="ECO:0007669"/>
    <property type="project" value="UniProtKB-EC"/>
</dbReference>
<feature type="compositionally biased region" description="Pro residues" evidence="9">
    <location>
        <begin position="80"/>
        <end position="94"/>
    </location>
</feature>
<evidence type="ECO:0000256" key="3">
    <source>
        <dbReference type="ARBA" id="ARBA00022723"/>
    </source>
</evidence>
<evidence type="ECO:0000256" key="5">
    <source>
        <dbReference type="ARBA" id="ARBA00022786"/>
    </source>
</evidence>
<evidence type="ECO:0000256" key="2">
    <source>
        <dbReference type="ARBA" id="ARBA00012483"/>
    </source>
</evidence>
<dbReference type="SUPFAM" id="SSF57850">
    <property type="entry name" value="RING/U-box"/>
    <property type="match status" value="1"/>
</dbReference>
<protein>
    <recommendedName>
        <fullName evidence="2">RING-type E3 ubiquitin transferase</fullName>
        <ecNumber evidence="2">2.3.2.27</ecNumber>
    </recommendedName>
</protein>
<feature type="region of interest" description="Disordered" evidence="9">
    <location>
        <begin position="74"/>
        <end position="102"/>
    </location>
</feature>
<dbReference type="PROSITE" id="PS50089">
    <property type="entry name" value="ZF_RING_2"/>
    <property type="match status" value="1"/>
</dbReference>
<accession>A0A328E7S1</accession>
<feature type="domain" description="RING-type" evidence="12">
    <location>
        <begin position="112"/>
        <end position="150"/>
    </location>
</feature>
<comment type="caution">
    <text evidence="13">The sequence shown here is derived from an EMBL/GenBank/DDBJ whole genome shotgun (WGS) entry which is preliminary data.</text>
</comment>
<evidence type="ECO:0000256" key="6">
    <source>
        <dbReference type="ARBA" id="ARBA00022833"/>
    </source>
</evidence>
<evidence type="ECO:0000313" key="14">
    <source>
        <dbReference type="Proteomes" id="UP000249390"/>
    </source>
</evidence>
<comment type="catalytic activity">
    <reaction evidence="1">
        <text>S-ubiquitinyl-[E2 ubiquitin-conjugating enzyme]-L-cysteine + [acceptor protein]-L-lysine = [E2 ubiquitin-conjugating enzyme]-L-cysteine + N(6)-ubiquitinyl-[acceptor protein]-L-lysine.</text>
        <dbReference type="EC" id="2.3.2.27"/>
    </reaction>
</comment>
<keyword evidence="10" id="KW-0812">Transmembrane</keyword>
<evidence type="ECO:0000256" key="1">
    <source>
        <dbReference type="ARBA" id="ARBA00000900"/>
    </source>
</evidence>
<evidence type="ECO:0000256" key="11">
    <source>
        <dbReference type="SAM" id="SignalP"/>
    </source>
</evidence>
<dbReference type="InterPro" id="IPR001841">
    <property type="entry name" value="Znf_RING"/>
</dbReference>
<dbReference type="EMBL" id="NQVE01000015">
    <property type="protein sequence ID" value="RAL54044.1"/>
    <property type="molecule type" value="Genomic_DNA"/>
</dbReference>
<dbReference type="AlphaFoldDB" id="A0A328E7S1"/>
<reference evidence="13 14" key="1">
    <citation type="submission" date="2018-06" db="EMBL/GenBank/DDBJ databases">
        <title>The Genome of Cuscuta australis (Dodder) Provides Insight into the Evolution of Plant Parasitism.</title>
        <authorList>
            <person name="Liu H."/>
        </authorList>
    </citation>
    <scope>NUCLEOTIDE SEQUENCE [LARGE SCALE GENOMIC DNA]</scope>
    <source>
        <strain evidence="14">cv. Yunnan</strain>
        <tissue evidence="13">Vines</tissue>
    </source>
</reference>
<dbReference type="Proteomes" id="UP000249390">
    <property type="component" value="Unassembled WGS sequence"/>
</dbReference>
<dbReference type="InterPro" id="IPR053238">
    <property type="entry name" value="RING-H2_zinc_finger"/>
</dbReference>
<evidence type="ECO:0000256" key="7">
    <source>
        <dbReference type="ARBA" id="ARBA00024209"/>
    </source>
</evidence>
<evidence type="ECO:0000256" key="4">
    <source>
        <dbReference type="ARBA" id="ARBA00022771"/>
    </source>
</evidence>
<keyword evidence="5" id="KW-0833">Ubl conjugation pathway</keyword>
<dbReference type="InterPro" id="IPR013083">
    <property type="entry name" value="Znf_RING/FYVE/PHD"/>
</dbReference>
<keyword evidence="14" id="KW-1185">Reference proteome</keyword>
<comment type="similarity">
    <text evidence="7">Belongs to the RING-type zinc finger family. ATL subfamily.</text>
</comment>
<feature type="transmembrane region" description="Helical" evidence="10">
    <location>
        <begin position="41"/>
        <end position="58"/>
    </location>
</feature>
<keyword evidence="10" id="KW-0472">Membrane</keyword>
<feature type="signal peptide" evidence="11">
    <location>
        <begin position="1"/>
        <end position="17"/>
    </location>
</feature>
<evidence type="ECO:0000256" key="10">
    <source>
        <dbReference type="SAM" id="Phobius"/>
    </source>
</evidence>
<dbReference type="EC" id="2.3.2.27" evidence="2"/>
<keyword evidence="10" id="KW-1133">Transmembrane helix</keyword>
<keyword evidence="11" id="KW-0732">Signal</keyword>
<dbReference type="CDD" id="cd16448">
    <property type="entry name" value="RING-H2"/>
    <property type="match status" value="1"/>
</dbReference>
<dbReference type="Gene3D" id="3.30.40.10">
    <property type="entry name" value="Zinc/RING finger domain, C3HC4 (zinc finger)"/>
    <property type="match status" value="1"/>
</dbReference>
<evidence type="ECO:0000313" key="13">
    <source>
        <dbReference type="EMBL" id="RAL54044.1"/>
    </source>
</evidence>
<feature type="chain" id="PRO_5016433788" description="RING-type E3 ubiquitin transferase" evidence="11">
    <location>
        <begin position="18"/>
        <end position="168"/>
    </location>
</feature>
<name>A0A328E7S1_9ASTE</name>
<sequence>MPRLCFVWIVLFDCAAAADMPPLRRLLDRAEPDTPSTPLPVLIALALFAGVFLLIYIFHRLFIRLLRPEVEDAASDAPAGAPPPSDAAPPPADDAPPAAAAQPDAVPAAPLCVVCLSDGDSNDEVTWLPMCGHAFHSECILPCDRCPLCSSVVNPTARDIEMAILHNP</sequence>
<proteinExistence type="inferred from homology"/>
<dbReference type="GO" id="GO:0008270">
    <property type="term" value="F:zinc ion binding"/>
    <property type="evidence" value="ECO:0007669"/>
    <property type="project" value="UniProtKB-KW"/>
</dbReference>
<evidence type="ECO:0000256" key="9">
    <source>
        <dbReference type="SAM" id="MobiDB-lite"/>
    </source>
</evidence>
<dbReference type="PANTHER" id="PTHR14155:SF627">
    <property type="entry name" value="OS06G0192800 PROTEIN"/>
    <property type="match status" value="1"/>
</dbReference>
<keyword evidence="6" id="KW-0862">Zinc</keyword>
<organism evidence="13 14">
    <name type="scientific">Cuscuta australis</name>
    <dbReference type="NCBI Taxonomy" id="267555"/>
    <lineage>
        <taxon>Eukaryota</taxon>
        <taxon>Viridiplantae</taxon>
        <taxon>Streptophyta</taxon>
        <taxon>Embryophyta</taxon>
        <taxon>Tracheophyta</taxon>
        <taxon>Spermatophyta</taxon>
        <taxon>Magnoliopsida</taxon>
        <taxon>eudicotyledons</taxon>
        <taxon>Gunneridae</taxon>
        <taxon>Pentapetalae</taxon>
        <taxon>asterids</taxon>
        <taxon>lamiids</taxon>
        <taxon>Solanales</taxon>
        <taxon>Convolvulaceae</taxon>
        <taxon>Cuscuteae</taxon>
        <taxon>Cuscuta</taxon>
        <taxon>Cuscuta subgen. Grammica</taxon>
        <taxon>Cuscuta sect. Cleistogrammica</taxon>
    </lineage>
</organism>
<dbReference type="Pfam" id="PF17123">
    <property type="entry name" value="zf-RING_11"/>
    <property type="match status" value="1"/>
</dbReference>
<dbReference type="SMART" id="SM00184">
    <property type="entry name" value="RING"/>
    <property type="match status" value="1"/>
</dbReference>
<keyword evidence="3" id="KW-0479">Metal-binding</keyword>
<keyword evidence="4 8" id="KW-0863">Zinc-finger</keyword>
<evidence type="ECO:0000259" key="12">
    <source>
        <dbReference type="PROSITE" id="PS50089"/>
    </source>
</evidence>
<dbReference type="PANTHER" id="PTHR14155">
    <property type="entry name" value="RING FINGER DOMAIN-CONTAINING"/>
    <property type="match status" value="1"/>
</dbReference>
<evidence type="ECO:0000256" key="8">
    <source>
        <dbReference type="PROSITE-ProRule" id="PRU00175"/>
    </source>
</evidence>